<dbReference type="GO" id="GO:0005634">
    <property type="term" value="C:nucleus"/>
    <property type="evidence" value="ECO:0007669"/>
    <property type="project" value="UniProtKB-SubCell"/>
</dbReference>
<name>A0A9D3P0B7_9TELE</name>
<proteinExistence type="predicted"/>
<dbReference type="InterPro" id="IPR001214">
    <property type="entry name" value="SET_dom"/>
</dbReference>
<dbReference type="GO" id="GO:0032259">
    <property type="term" value="P:methylation"/>
    <property type="evidence" value="ECO:0007669"/>
    <property type="project" value="UniProtKB-KW"/>
</dbReference>
<evidence type="ECO:0000256" key="17">
    <source>
        <dbReference type="ARBA" id="ARBA00048985"/>
    </source>
</evidence>
<evidence type="ECO:0000259" key="20">
    <source>
        <dbReference type="PROSITE" id="PS50280"/>
    </source>
</evidence>
<organism evidence="22 23">
    <name type="scientific">Hemibagrus wyckioides</name>
    <dbReference type="NCBI Taxonomy" id="337641"/>
    <lineage>
        <taxon>Eukaryota</taxon>
        <taxon>Metazoa</taxon>
        <taxon>Chordata</taxon>
        <taxon>Craniata</taxon>
        <taxon>Vertebrata</taxon>
        <taxon>Euteleostomi</taxon>
        <taxon>Actinopterygii</taxon>
        <taxon>Neopterygii</taxon>
        <taxon>Teleostei</taxon>
        <taxon>Ostariophysi</taxon>
        <taxon>Siluriformes</taxon>
        <taxon>Bagridae</taxon>
        <taxon>Hemibagrus</taxon>
    </lineage>
</organism>
<dbReference type="EMBL" id="JAHKSW010000006">
    <property type="protein sequence ID" value="KAG7331771.1"/>
    <property type="molecule type" value="Genomic_DNA"/>
</dbReference>
<evidence type="ECO:0000256" key="19">
    <source>
        <dbReference type="SAM" id="Coils"/>
    </source>
</evidence>
<accession>A0A9D3P0B7</accession>
<comment type="function">
    <text evidence="15">Protein-lysine N-methyltransferase that methylates both histones and non-histone proteins, including p53/TP53 and RB1. Specifically trimethylates histone H3 'Lys-4' (H3K4me3) in vivo. The activity requires interaction with HSP90alpha. Shows even higher methyltransferase activity on p53/TP53. Monomethylates 'Lys-370' of p53/TP53, leading to decreased DNA-binding activity and subsequent transcriptional regulation activity of p53/TP53. Monomethylates RB1 at 'Lys-860'.</text>
</comment>
<dbReference type="InterPro" id="IPR011990">
    <property type="entry name" value="TPR-like_helical_dom_sf"/>
</dbReference>
<protein>
    <recommendedName>
        <fullName evidence="3">[histone H3]-lysine(4) N-trimethyltransferase</fullName>
        <ecNumber evidence="3">2.1.1.354</ecNumber>
    </recommendedName>
</protein>
<keyword evidence="13" id="KW-0804">Transcription</keyword>
<dbReference type="Gene3D" id="1.10.220.160">
    <property type="match status" value="1"/>
</dbReference>
<dbReference type="SUPFAM" id="SSF82199">
    <property type="entry name" value="SET domain"/>
    <property type="match status" value="1"/>
</dbReference>
<keyword evidence="23" id="KW-1185">Reference proteome</keyword>
<dbReference type="GO" id="GO:0005829">
    <property type="term" value="C:cytosol"/>
    <property type="evidence" value="ECO:0007669"/>
    <property type="project" value="UniProtKB-SubCell"/>
</dbReference>
<dbReference type="PANTHER" id="PTHR12197:SF290">
    <property type="entry name" value="N-LYSINE METHYLTRANSFERASE SMYD2-B"/>
    <property type="match status" value="1"/>
</dbReference>
<dbReference type="EC" id="2.1.1.354" evidence="3"/>
<comment type="caution">
    <text evidence="22">The sequence shown here is derived from an EMBL/GenBank/DDBJ whole genome shotgun (WGS) entry which is preliminary data.</text>
</comment>
<evidence type="ECO:0000256" key="13">
    <source>
        <dbReference type="ARBA" id="ARBA00023163"/>
    </source>
</evidence>
<dbReference type="Pfam" id="PF01753">
    <property type="entry name" value="zf-MYND"/>
    <property type="match status" value="1"/>
</dbReference>
<sequence length="459" mass="52481">MTADGIDGLGRFESPGKGRGLLVNRAYRVGELLFVCPAFSHVLSVSERGYTCEHCFTRKEGLSKCGKCKKAFYCNVECQRGDWAMHKLECSAMCSFGESWCPSETVRLVARVISRMKVQKEPSASEKLLLLKDLEANLDKLDNEKREMNEADIAELHHFYSKHLDFPDHQSLLTLFAQVHCNGFTVEDEELSHVGSALFPDVALMNHSCCPNVIVTYRGTLAEVRAVKDISPGEEIFTSYIDLLYPTEDRLERLRDSYYFTCDCKECITKSKDNVKLKLRKVDGDEPRSEEVREMLRYARNAIEDFRRAKQEKNILFLHPILYLYTVSKFCASLLTPPAELLELCELSMDKMGSMFEDTNVYMLHMMYQAMGVCMYMEDYDGAVNYGEKVIKPFRQLYPAYSLNVASMYLKLGRLYIALDRTSAGSTALKKALAIMEVVHGKDHIYVKELQKEISTHQK</sequence>
<evidence type="ECO:0000256" key="7">
    <source>
        <dbReference type="ARBA" id="ARBA00022691"/>
    </source>
</evidence>
<evidence type="ECO:0000256" key="14">
    <source>
        <dbReference type="ARBA" id="ARBA00023242"/>
    </source>
</evidence>
<keyword evidence="12" id="KW-0805">Transcription regulation</keyword>
<keyword evidence="19" id="KW-0175">Coiled coil</keyword>
<evidence type="ECO:0000259" key="21">
    <source>
        <dbReference type="PROSITE" id="PS50865"/>
    </source>
</evidence>
<feature type="domain" description="SET" evidence="20">
    <location>
        <begin position="7"/>
        <end position="241"/>
    </location>
</feature>
<dbReference type="Gene3D" id="1.25.40.10">
    <property type="entry name" value="Tetratricopeptide repeat domain"/>
    <property type="match status" value="1"/>
</dbReference>
<evidence type="ECO:0000256" key="1">
    <source>
        <dbReference type="ARBA" id="ARBA00004123"/>
    </source>
</evidence>
<keyword evidence="4" id="KW-0963">Cytoplasm</keyword>
<evidence type="ECO:0000313" key="23">
    <source>
        <dbReference type="Proteomes" id="UP000824219"/>
    </source>
</evidence>
<dbReference type="InterPro" id="IPR002893">
    <property type="entry name" value="Znf_MYND"/>
</dbReference>
<evidence type="ECO:0000256" key="6">
    <source>
        <dbReference type="ARBA" id="ARBA00022679"/>
    </source>
</evidence>
<dbReference type="Gene3D" id="6.10.140.2220">
    <property type="match status" value="1"/>
</dbReference>
<keyword evidence="7" id="KW-0949">S-adenosyl-L-methionine</keyword>
<comment type="catalytic activity">
    <reaction evidence="16">
        <text>L-lysyl(4)-[histone H3] + 3 S-adenosyl-L-methionine = N(6),N(6),N(6)-trimethyl-L-lysyl(4)-[histone H3] + 3 S-adenosyl-L-homocysteine + 3 H(+)</text>
        <dbReference type="Rhea" id="RHEA:60260"/>
        <dbReference type="Rhea" id="RHEA-COMP:15537"/>
        <dbReference type="Rhea" id="RHEA-COMP:15547"/>
        <dbReference type="ChEBI" id="CHEBI:15378"/>
        <dbReference type="ChEBI" id="CHEBI:29969"/>
        <dbReference type="ChEBI" id="CHEBI:57856"/>
        <dbReference type="ChEBI" id="CHEBI:59789"/>
        <dbReference type="ChEBI" id="CHEBI:61961"/>
        <dbReference type="EC" id="2.1.1.354"/>
    </reaction>
</comment>
<comment type="catalytic activity">
    <reaction evidence="17">
        <text>L-lysyl-[protein] + S-adenosyl-L-methionine = N(6)-methyl-L-lysyl-[protein] + S-adenosyl-L-homocysteine + H(+)</text>
        <dbReference type="Rhea" id="RHEA:51736"/>
        <dbReference type="Rhea" id="RHEA-COMP:9752"/>
        <dbReference type="Rhea" id="RHEA-COMP:13053"/>
        <dbReference type="ChEBI" id="CHEBI:15378"/>
        <dbReference type="ChEBI" id="CHEBI:29969"/>
        <dbReference type="ChEBI" id="CHEBI:57856"/>
        <dbReference type="ChEBI" id="CHEBI:59789"/>
        <dbReference type="ChEBI" id="CHEBI:61929"/>
    </reaction>
</comment>
<dbReference type="GO" id="GO:0008270">
    <property type="term" value="F:zinc ion binding"/>
    <property type="evidence" value="ECO:0007669"/>
    <property type="project" value="UniProtKB-KW"/>
</dbReference>
<evidence type="ECO:0000256" key="8">
    <source>
        <dbReference type="ARBA" id="ARBA00022723"/>
    </source>
</evidence>
<dbReference type="GO" id="GO:0140999">
    <property type="term" value="F:histone H3K4 trimethyltransferase activity"/>
    <property type="evidence" value="ECO:0007669"/>
    <property type="project" value="UniProtKB-EC"/>
</dbReference>
<dbReference type="PANTHER" id="PTHR12197">
    <property type="entry name" value="HISTONE-LYSINE N-METHYLTRANSFERASE SMYD"/>
    <property type="match status" value="1"/>
</dbReference>
<dbReference type="FunFam" id="6.10.140.2220:FF:000013">
    <property type="entry name" value="N-lysine methyltransferase SMYD2 isoform X1"/>
    <property type="match status" value="1"/>
</dbReference>
<dbReference type="PROSITE" id="PS50865">
    <property type="entry name" value="ZF_MYND_2"/>
    <property type="match status" value="1"/>
</dbReference>
<dbReference type="PROSITE" id="PS01360">
    <property type="entry name" value="ZF_MYND_1"/>
    <property type="match status" value="1"/>
</dbReference>
<evidence type="ECO:0000256" key="12">
    <source>
        <dbReference type="ARBA" id="ARBA00023015"/>
    </source>
</evidence>
<dbReference type="Gene3D" id="2.170.270.10">
    <property type="entry name" value="SET domain"/>
    <property type="match status" value="1"/>
</dbReference>
<evidence type="ECO:0000256" key="3">
    <source>
        <dbReference type="ARBA" id="ARBA00012182"/>
    </source>
</evidence>
<evidence type="ECO:0000313" key="22">
    <source>
        <dbReference type="EMBL" id="KAG7331771.1"/>
    </source>
</evidence>
<dbReference type="InterPro" id="IPR046341">
    <property type="entry name" value="SET_dom_sf"/>
</dbReference>
<keyword evidence="8" id="KW-0479">Metal-binding</keyword>
<evidence type="ECO:0000256" key="11">
    <source>
        <dbReference type="ARBA" id="ARBA00022853"/>
    </source>
</evidence>
<keyword evidence="9 18" id="KW-0863">Zinc-finger</keyword>
<reference evidence="22 23" key="1">
    <citation type="submission" date="2021-06" db="EMBL/GenBank/DDBJ databases">
        <title>Chromosome-level genome assembly of the red-tail catfish (Hemibagrus wyckioides).</title>
        <authorList>
            <person name="Shao F."/>
        </authorList>
    </citation>
    <scope>NUCLEOTIDE SEQUENCE [LARGE SCALE GENOMIC DNA]</scope>
    <source>
        <strain evidence="22">EC202008001</strain>
        <tissue evidence="22">Blood</tissue>
    </source>
</reference>
<dbReference type="SUPFAM" id="SSF48452">
    <property type="entry name" value="TPR-like"/>
    <property type="match status" value="1"/>
</dbReference>
<dbReference type="Gene3D" id="1.25.40.970">
    <property type="match status" value="1"/>
</dbReference>
<keyword evidence="11" id="KW-0156">Chromatin regulator</keyword>
<feature type="coiled-coil region" evidence="19">
    <location>
        <begin position="124"/>
        <end position="154"/>
    </location>
</feature>
<dbReference type="FunFam" id="2.170.270.10:FF:000013">
    <property type="entry name" value="Histone-lysine N-methyltransferase SMYD1 isoform 1"/>
    <property type="match status" value="1"/>
</dbReference>
<evidence type="ECO:0000256" key="16">
    <source>
        <dbReference type="ARBA" id="ARBA00047571"/>
    </source>
</evidence>
<evidence type="ECO:0000256" key="15">
    <source>
        <dbReference type="ARBA" id="ARBA00024002"/>
    </source>
</evidence>
<dbReference type="InterPro" id="IPR050869">
    <property type="entry name" value="H3K4_H4K5_MeTrfase"/>
</dbReference>
<dbReference type="Pfam" id="PF00856">
    <property type="entry name" value="SET"/>
    <property type="match status" value="1"/>
</dbReference>
<comment type="subcellular location">
    <subcellularLocation>
        <location evidence="2">Cytoplasm</location>
        <location evidence="2">Cytosol</location>
    </subcellularLocation>
    <subcellularLocation>
        <location evidence="1">Nucleus</location>
    </subcellularLocation>
</comment>
<keyword evidence="14" id="KW-0539">Nucleus</keyword>
<evidence type="ECO:0000256" key="4">
    <source>
        <dbReference type="ARBA" id="ARBA00022490"/>
    </source>
</evidence>
<evidence type="ECO:0000256" key="18">
    <source>
        <dbReference type="PROSITE-ProRule" id="PRU00134"/>
    </source>
</evidence>
<dbReference type="AlphaFoldDB" id="A0A9D3P0B7"/>
<dbReference type="Proteomes" id="UP000824219">
    <property type="component" value="Linkage Group LG06"/>
</dbReference>
<keyword evidence="5" id="KW-0489">Methyltransferase</keyword>
<feature type="domain" description="MYND-type" evidence="21">
    <location>
        <begin position="52"/>
        <end position="90"/>
    </location>
</feature>
<dbReference type="GO" id="GO:0060047">
    <property type="term" value="P:heart contraction"/>
    <property type="evidence" value="ECO:0007669"/>
    <property type="project" value="UniProtKB-ARBA"/>
</dbReference>
<keyword evidence="6" id="KW-0808">Transferase</keyword>
<evidence type="ECO:0000256" key="2">
    <source>
        <dbReference type="ARBA" id="ARBA00004514"/>
    </source>
</evidence>
<evidence type="ECO:0000256" key="10">
    <source>
        <dbReference type="ARBA" id="ARBA00022833"/>
    </source>
</evidence>
<keyword evidence="10" id="KW-0862">Zinc</keyword>
<gene>
    <name evidence="22" type="ORF">KOW79_005740</name>
</gene>
<dbReference type="OrthoDB" id="5945798at2759"/>
<evidence type="ECO:0000256" key="5">
    <source>
        <dbReference type="ARBA" id="ARBA00022603"/>
    </source>
</evidence>
<dbReference type="PROSITE" id="PS50280">
    <property type="entry name" value="SET"/>
    <property type="match status" value="1"/>
</dbReference>
<evidence type="ECO:0000256" key="9">
    <source>
        <dbReference type="ARBA" id="ARBA00022771"/>
    </source>
</evidence>